<gene>
    <name evidence="3" type="ORF">E3T48_12455</name>
</gene>
<comment type="caution">
    <text evidence="3">The sequence shown here is derived from an EMBL/GenBank/DDBJ whole genome shotgun (WGS) entry which is preliminary data.</text>
</comment>
<protein>
    <submittedName>
        <fullName evidence="3">Phage major capsid protein</fullName>
    </submittedName>
</protein>
<dbReference type="InterPro" id="IPR024455">
    <property type="entry name" value="Phage_capsid"/>
</dbReference>
<feature type="domain" description="Phage capsid-like C-terminal" evidence="2">
    <location>
        <begin position="123"/>
        <end position="396"/>
    </location>
</feature>
<dbReference type="Gene3D" id="3.30.2320.10">
    <property type="entry name" value="hypothetical protein PF0899 domain"/>
    <property type="match status" value="1"/>
</dbReference>
<accession>A0A4R9B3I7</accession>
<reference evidence="3 4" key="1">
    <citation type="submission" date="2019-03" db="EMBL/GenBank/DDBJ databases">
        <title>Genomics of glacier-inhabiting Cryobacterium strains.</title>
        <authorList>
            <person name="Liu Q."/>
            <person name="Xin Y.-H."/>
        </authorList>
    </citation>
    <scope>NUCLEOTIDE SEQUENCE [LARGE SCALE GENOMIC DNA]</scope>
    <source>
        <strain evidence="3 4">Hh4</strain>
    </source>
</reference>
<dbReference type="Gene3D" id="3.30.2400.10">
    <property type="entry name" value="Major capsid protein gp5"/>
    <property type="match status" value="1"/>
</dbReference>
<dbReference type="EMBL" id="SOHH01000087">
    <property type="protein sequence ID" value="TFD74730.1"/>
    <property type="molecule type" value="Genomic_DNA"/>
</dbReference>
<evidence type="ECO:0000313" key="4">
    <source>
        <dbReference type="Proteomes" id="UP000298313"/>
    </source>
</evidence>
<evidence type="ECO:0000313" key="3">
    <source>
        <dbReference type="EMBL" id="TFD74730.1"/>
    </source>
</evidence>
<evidence type="ECO:0000256" key="1">
    <source>
        <dbReference type="ARBA" id="ARBA00004328"/>
    </source>
</evidence>
<comment type="subcellular location">
    <subcellularLocation>
        <location evidence="1">Virion</location>
    </subcellularLocation>
</comment>
<dbReference type="AlphaFoldDB" id="A0A4R9B3I7"/>
<dbReference type="NCBIfam" id="TIGR01554">
    <property type="entry name" value="major_cap_HK97"/>
    <property type="match status" value="1"/>
</dbReference>
<dbReference type="RefSeq" id="WP_134524373.1">
    <property type="nucleotide sequence ID" value="NZ_SOHH01000087.1"/>
</dbReference>
<dbReference type="SUPFAM" id="SSF56563">
    <property type="entry name" value="Major capsid protein gp5"/>
    <property type="match status" value="1"/>
</dbReference>
<keyword evidence="4" id="KW-1185">Reference proteome</keyword>
<dbReference type="InterPro" id="IPR054612">
    <property type="entry name" value="Phage_capsid-like_C"/>
</dbReference>
<dbReference type="OrthoDB" id="9806592at2"/>
<organism evidence="3 4">
    <name type="scientific">Cryobacterium fucosi</name>
    <dbReference type="NCBI Taxonomy" id="1259157"/>
    <lineage>
        <taxon>Bacteria</taxon>
        <taxon>Bacillati</taxon>
        <taxon>Actinomycetota</taxon>
        <taxon>Actinomycetes</taxon>
        <taxon>Micrococcales</taxon>
        <taxon>Microbacteriaceae</taxon>
        <taxon>Cryobacterium</taxon>
    </lineage>
</organism>
<sequence length="403" mass="43627">MPSMVERLLEQRAQLWSQATALLDVADAEKRDLSGAENEQYDKITEDMRSLKERADRFMEDDRTSRDIDEALRSFKGREQTTESRLPELRKFVNGETKSFEIMPTVKELEEIRALSKGTLTAGGNTVPTTFYAKLWEHMVETATLLAGGATLFTTNSGETIDFPVTTSHGTAAAVAEGAVIGGTDPAFAKRSLGAFKYGEFALMSRELTQDTGVDLEGYLARVFGRNVGNLLGAKLIVGVGTTEPAGIMGSATLGITGGTGVAGAPTFDNLIDLFYSVISPYRNSPNASWLMKDTTAGVLRKVKDLNGQYIWQPSVIAGTPDRIENRPVFTDPNVAGTAVNARSVAFGDLSAYVVRIVNGIRFERSDDFAFNTDQIAFRAIVRGDGLLADQTGAVKFYQGAAT</sequence>
<name>A0A4R9B3I7_9MICO</name>
<dbReference type="Pfam" id="PF05065">
    <property type="entry name" value="Phage_capsid"/>
    <property type="match status" value="1"/>
</dbReference>
<proteinExistence type="predicted"/>
<dbReference type="Proteomes" id="UP000298313">
    <property type="component" value="Unassembled WGS sequence"/>
</dbReference>
<evidence type="ECO:0000259" key="2">
    <source>
        <dbReference type="Pfam" id="PF05065"/>
    </source>
</evidence>